<dbReference type="SUPFAM" id="SSF89392">
    <property type="entry name" value="Prokaryotic lipoproteins and lipoprotein localization factors"/>
    <property type="match status" value="1"/>
</dbReference>
<feature type="region of interest" description="Disordered" evidence="1">
    <location>
        <begin position="282"/>
        <end position="315"/>
    </location>
</feature>
<dbReference type="Gene3D" id="2.50.20.10">
    <property type="entry name" value="Lipoprotein localisation LolA/LolB/LppX"/>
    <property type="match status" value="1"/>
</dbReference>
<dbReference type="RefSeq" id="WP_407988840.1">
    <property type="nucleotide sequence ID" value="NZ_AP035881.2"/>
</dbReference>
<feature type="transmembrane region" description="Helical" evidence="2">
    <location>
        <begin position="18"/>
        <end position="39"/>
    </location>
</feature>
<dbReference type="AlphaFoldDB" id="A0AB33JUP9"/>
<keyword evidence="3" id="KW-0449">Lipoprotein</keyword>
<accession>A0AB33JUP9</accession>
<dbReference type="InterPro" id="IPR029046">
    <property type="entry name" value="LolA/LolB/LppX"/>
</dbReference>
<evidence type="ECO:0000256" key="2">
    <source>
        <dbReference type="SAM" id="Phobius"/>
    </source>
</evidence>
<dbReference type="EMBL" id="AP035881">
    <property type="protein sequence ID" value="BFP46426.1"/>
    <property type="molecule type" value="Genomic_DNA"/>
</dbReference>
<gene>
    <name evidence="3" type="ORF">KCMC57_27940</name>
</gene>
<keyword evidence="2" id="KW-0472">Membrane</keyword>
<name>A0AB33JUP9_9ACTN</name>
<evidence type="ECO:0000256" key="1">
    <source>
        <dbReference type="SAM" id="MobiDB-lite"/>
    </source>
</evidence>
<evidence type="ECO:0000313" key="3">
    <source>
        <dbReference type="EMBL" id="BFP46426.1"/>
    </source>
</evidence>
<keyword evidence="2" id="KW-1133">Transmembrane helix</keyword>
<dbReference type="PANTHER" id="PTHR37507:SF2">
    <property type="entry name" value="SPORULATION PROTEIN YDCC"/>
    <property type="match status" value="1"/>
</dbReference>
<dbReference type="InterPro" id="IPR052944">
    <property type="entry name" value="Sporulation_related"/>
</dbReference>
<protein>
    <submittedName>
        <fullName evidence="3">Outer membrane lipoprotein carrier protein LolA</fullName>
    </submittedName>
</protein>
<sequence length="390" mass="39022">MVDQVRPYRSGRRTTARVLVPVGVVALTAAGIGLVPAMAGDSGPSLPALTAEQVVAKALGSDTESLSGTVKVKADLGVPAQLLGGLPGAAGGRGGGDQGSSQAAPESKLLELLGGEHTLQVAVDGPDRQRIGLIGGLSGYELVHNGGELWAWDSRSNDAVHLTGPAAAVGQRPKTPLPVTPQDAARRFLALGADTTSVVVDGTAEVAGQKAYQLSVKPKQSGSTIAEVRIAVAADNGVPLAVLVRATDGSKVLDVHFSQVSFAKPSASTFAFTAPKGAKVTERRAEAPAVPTVPGLTTDGQKTDGHDAGGHNAGGHTTDGLDLVGQGWATVLTAKLPVGEGASFAKALGKPVGGGTLIGTKVLNVLITDDGRVFAGAVTPQVLQSAAGGK</sequence>
<dbReference type="PANTHER" id="PTHR37507">
    <property type="entry name" value="SPORULATION PROTEIN YDCC"/>
    <property type="match status" value="1"/>
</dbReference>
<keyword evidence="2" id="KW-0812">Transmembrane</keyword>
<proteinExistence type="predicted"/>
<organism evidence="3">
    <name type="scientific">Kitasatospora sp. CMC57</name>
    <dbReference type="NCBI Taxonomy" id="3231513"/>
    <lineage>
        <taxon>Bacteria</taxon>
        <taxon>Bacillati</taxon>
        <taxon>Actinomycetota</taxon>
        <taxon>Actinomycetes</taxon>
        <taxon>Kitasatosporales</taxon>
        <taxon>Streptomycetaceae</taxon>
        <taxon>Kitasatospora</taxon>
    </lineage>
</organism>
<reference evidence="3" key="1">
    <citation type="submission" date="2024-07" db="EMBL/GenBank/DDBJ databases">
        <title>Complete genome sequences of cellulolytic bacteria, Kitasatospora sp. CMC57 and Streptomyces sp. CMC78, isolated from Japanese agricultural soil.</title>
        <authorList>
            <person name="Hashimoto T."/>
            <person name="Ito M."/>
            <person name="Iwamoto M."/>
            <person name="Fukahori D."/>
            <person name="Shoda T."/>
            <person name="Sakoda M."/>
            <person name="Morohoshi T."/>
            <person name="Mitsuboshi M."/>
            <person name="Nishizawa T."/>
        </authorList>
    </citation>
    <scope>NUCLEOTIDE SEQUENCE</scope>
    <source>
        <strain evidence="3">CMC57</strain>
    </source>
</reference>